<evidence type="ECO:0000313" key="1">
    <source>
        <dbReference type="EMBL" id="MBO8442967.1"/>
    </source>
</evidence>
<protein>
    <recommendedName>
        <fullName evidence="3">Recombinase</fullName>
    </recommendedName>
</protein>
<proteinExistence type="predicted"/>
<organism evidence="1 2">
    <name type="scientific">Candidatus Aphodenecus pullistercoris</name>
    <dbReference type="NCBI Taxonomy" id="2840669"/>
    <lineage>
        <taxon>Bacteria</taxon>
        <taxon>Pseudomonadati</taxon>
        <taxon>Spirochaetota</taxon>
        <taxon>Spirochaetia</taxon>
        <taxon>Spirochaetales</taxon>
        <taxon>Candidatus Aphodenecus</taxon>
    </lineage>
</organism>
<sequence>MNRRIDKAGTEKENEVLCDIFLHDLVDAGLAEKTIREHVSNASLFLEVILDHDECRMVEGEDALYSFFSYYIRKCLWSTPSSVRRMGASLRKFYKSMIAHGKISREDGESFMWELKMSLDEFVEDCEAFNSLSW</sequence>
<comment type="caution">
    <text evidence="1">The sequence shown here is derived from an EMBL/GenBank/DDBJ whole genome shotgun (WGS) entry which is preliminary data.</text>
</comment>
<evidence type="ECO:0000313" key="2">
    <source>
        <dbReference type="Proteomes" id="UP000823633"/>
    </source>
</evidence>
<reference evidence="1" key="2">
    <citation type="journal article" date="2021" name="PeerJ">
        <title>Extensive microbial diversity within the chicken gut microbiome revealed by metagenomics and culture.</title>
        <authorList>
            <person name="Gilroy R."/>
            <person name="Ravi A."/>
            <person name="Getino M."/>
            <person name="Pursley I."/>
            <person name="Horton D.L."/>
            <person name="Alikhan N.F."/>
            <person name="Baker D."/>
            <person name="Gharbi K."/>
            <person name="Hall N."/>
            <person name="Watson M."/>
            <person name="Adriaenssens E.M."/>
            <person name="Foster-Nyarko E."/>
            <person name="Jarju S."/>
            <person name="Secka A."/>
            <person name="Antonio M."/>
            <person name="Oren A."/>
            <person name="Chaudhuri R.R."/>
            <person name="La Ragione R."/>
            <person name="Hildebrand F."/>
            <person name="Pallen M.J."/>
        </authorList>
    </citation>
    <scope>NUCLEOTIDE SEQUENCE</scope>
    <source>
        <strain evidence="1">11167</strain>
    </source>
</reference>
<evidence type="ECO:0008006" key="3">
    <source>
        <dbReference type="Google" id="ProtNLM"/>
    </source>
</evidence>
<reference evidence="1" key="1">
    <citation type="submission" date="2020-10" db="EMBL/GenBank/DDBJ databases">
        <authorList>
            <person name="Gilroy R."/>
        </authorList>
    </citation>
    <scope>NUCLEOTIDE SEQUENCE</scope>
    <source>
        <strain evidence="1">11167</strain>
    </source>
</reference>
<dbReference type="Proteomes" id="UP000823633">
    <property type="component" value="Unassembled WGS sequence"/>
</dbReference>
<dbReference type="EMBL" id="JADIMU010000027">
    <property type="protein sequence ID" value="MBO8442967.1"/>
    <property type="molecule type" value="Genomic_DNA"/>
</dbReference>
<name>A0A9D9HAZ1_9SPIR</name>
<accession>A0A9D9HAZ1</accession>
<gene>
    <name evidence="1" type="ORF">IAC42_04335</name>
</gene>
<dbReference type="AlphaFoldDB" id="A0A9D9HAZ1"/>